<keyword evidence="2" id="KW-0808">Transferase</keyword>
<sequence>MATKGLSEEELLGIGGFGRVYKGKLRISKTEIAVKRISHDSKQGMREFVSEIVSTGQLSHRNLVQLLGYCRPKGELFLVYEFMSNGSLDKFIYDET</sequence>
<dbReference type="Pfam" id="PF07714">
    <property type="entry name" value="PK_Tyr_Ser-Thr"/>
    <property type="match status" value="1"/>
</dbReference>
<dbReference type="SMR" id="A0A8T3BBM3"/>
<dbReference type="Gene3D" id="3.30.200.20">
    <property type="entry name" value="Phosphorylase Kinase, domain 1"/>
    <property type="match status" value="1"/>
</dbReference>
<dbReference type="InterPro" id="IPR017441">
    <property type="entry name" value="Protein_kinase_ATP_BS"/>
</dbReference>
<dbReference type="PROSITE" id="PS50011">
    <property type="entry name" value="PROTEIN_KINASE_DOM"/>
    <property type="match status" value="1"/>
</dbReference>
<dbReference type="OrthoDB" id="780437at2759"/>
<keyword evidence="1" id="KW-0723">Serine/threonine-protein kinase</keyword>
<evidence type="ECO:0000256" key="1">
    <source>
        <dbReference type="ARBA" id="ARBA00022527"/>
    </source>
</evidence>
<feature type="domain" description="Protein kinase" evidence="7">
    <location>
        <begin position="6"/>
        <end position="96"/>
    </location>
</feature>
<evidence type="ECO:0000313" key="9">
    <source>
        <dbReference type="Proteomes" id="UP000829196"/>
    </source>
</evidence>
<dbReference type="EMBL" id="JAGYWB010000009">
    <property type="protein sequence ID" value="KAI0509803.1"/>
    <property type="molecule type" value="Genomic_DNA"/>
</dbReference>
<dbReference type="PANTHER" id="PTHR27007">
    <property type="match status" value="1"/>
</dbReference>
<evidence type="ECO:0000256" key="5">
    <source>
        <dbReference type="ARBA" id="ARBA00022840"/>
    </source>
</evidence>
<dbReference type="InterPro" id="IPR011009">
    <property type="entry name" value="Kinase-like_dom_sf"/>
</dbReference>
<gene>
    <name evidence="8" type="ORF">KFK09_010399</name>
</gene>
<dbReference type="SUPFAM" id="SSF56112">
    <property type="entry name" value="Protein kinase-like (PK-like)"/>
    <property type="match status" value="1"/>
</dbReference>
<dbReference type="InterPro" id="IPR000719">
    <property type="entry name" value="Prot_kinase_dom"/>
</dbReference>
<dbReference type="InterPro" id="IPR001245">
    <property type="entry name" value="Ser-Thr/Tyr_kinase_cat_dom"/>
</dbReference>
<name>A0A8T3BBM3_DENNO</name>
<evidence type="ECO:0000256" key="6">
    <source>
        <dbReference type="PROSITE-ProRule" id="PRU10141"/>
    </source>
</evidence>
<evidence type="ECO:0000259" key="7">
    <source>
        <dbReference type="PROSITE" id="PS50011"/>
    </source>
</evidence>
<accession>A0A8T3BBM3</accession>
<dbReference type="GO" id="GO:0004674">
    <property type="term" value="F:protein serine/threonine kinase activity"/>
    <property type="evidence" value="ECO:0007669"/>
    <property type="project" value="UniProtKB-KW"/>
</dbReference>
<keyword evidence="4" id="KW-0418">Kinase</keyword>
<protein>
    <recommendedName>
        <fullName evidence="7">Protein kinase domain-containing protein</fullName>
    </recommendedName>
</protein>
<organism evidence="8 9">
    <name type="scientific">Dendrobium nobile</name>
    <name type="common">Orchid</name>
    <dbReference type="NCBI Taxonomy" id="94219"/>
    <lineage>
        <taxon>Eukaryota</taxon>
        <taxon>Viridiplantae</taxon>
        <taxon>Streptophyta</taxon>
        <taxon>Embryophyta</taxon>
        <taxon>Tracheophyta</taxon>
        <taxon>Spermatophyta</taxon>
        <taxon>Magnoliopsida</taxon>
        <taxon>Liliopsida</taxon>
        <taxon>Asparagales</taxon>
        <taxon>Orchidaceae</taxon>
        <taxon>Epidendroideae</taxon>
        <taxon>Malaxideae</taxon>
        <taxon>Dendrobiinae</taxon>
        <taxon>Dendrobium</taxon>
    </lineage>
</organism>
<dbReference type="PROSITE" id="PS00107">
    <property type="entry name" value="PROTEIN_KINASE_ATP"/>
    <property type="match status" value="1"/>
</dbReference>
<reference evidence="8" key="1">
    <citation type="journal article" date="2022" name="Front. Genet.">
        <title>Chromosome-Scale Assembly of the Dendrobium nobile Genome Provides Insights Into the Molecular Mechanism of the Biosynthesis of the Medicinal Active Ingredient of Dendrobium.</title>
        <authorList>
            <person name="Xu Q."/>
            <person name="Niu S.-C."/>
            <person name="Li K.-L."/>
            <person name="Zheng P.-J."/>
            <person name="Zhang X.-J."/>
            <person name="Jia Y."/>
            <person name="Liu Y."/>
            <person name="Niu Y.-X."/>
            <person name="Yu L.-H."/>
            <person name="Chen D.-F."/>
            <person name="Zhang G.-Q."/>
        </authorList>
    </citation>
    <scope>NUCLEOTIDE SEQUENCE</scope>
    <source>
        <tissue evidence="8">Leaf</tissue>
    </source>
</reference>
<dbReference type="Proteomes" id="UP000829196">
    <property type="component" value="Unassembled WGS sequence"/>
</dbReference>
<proteinExistence type="predicted"/>
<keyword evidence="3 6" id="KW-0547">Nucleotide-binding</keyword>
<dbReference type="AlphaFoldDB" id="A0A8T3BBM3"/>
<comment type="caution">
    <text evidence="8">The sequence shown here is derived from an EMBL/GenBank/DDBJ whole genome shotgun (WGS) entry which is preliminary data.</text>
</comment>
<dbReference type="GO" id="GO:0051707">
    <property type="term" value="P:response to other organism"/>
    <property type="evidence" value="ECO:0007669"/>
    <property type="project" value="UniProtKB-ARBA"/>
</dbReference>
<keyword evidence="5 6" id="KW-0067">ATP-binding</keyword>
<evidence type="ECO:0000256" key="2">
    <source>
        <dbReference type="ARBA" id="ARBA00022679"/>
    </source>
</evidence>
<dbReference type="InterPro" id="IPR050528">
    <property type="entry name" value="L-type_Lectin-RKs"/>
</dbReference>
<keyword evidence="9" id="KW-1185">Reference proteome</keyword>
<feature type="binding site" evidence="6">
    <location>
        <position position="35"/>
    </location>
    <ligand>
        <name>ATP</name>
        <dbReference type="ChEBI" id="CHEBI:30616"/>
    </ligand>
</feature>
<evidence type="ECO:0000313" key="8">
    <source>
        <dbReference type="EMBL" id="KAI0509803.1"/>
    </source>
</evidence>
<dbReference type="GO" id="GO:0005524">
    <property type="term" value="F:ATP binding"/>
    <property type="evidence" value="ECO:0007669"/>
    <property type="project" value="UniProtKB-UniRule"/>
</dbReference>
<dbReference type="FunFam" id="3.30.200.20:FF:000039">
    <property type="entry name" value="receptor-like protein kinase FERONIA"/>
    <property type="match status" value="1"/>
</dbReference>
<evidence type="ECO:0000256" key="3">
    <source>
        <dbReference type="ARBA" id="ARBA00022741"/>
    </source>
</evidence>
<evidence type="ECO:0000256" key="4">
    <source>
        <dbReference type="ARBA" id="ARBA00022777"/>
    </source>
</evidence>